<dbReference type="PANTHER" id="PTHR37425:SF1">
    <property type="entry name" value="OUTER MEMBRANE PROTEIN"/>
    <property type="match status" value="1"/>
</dbReference>
<keyword evidence="9" id="KW-0961">Cell wall biogenesis/degradation</keyword>
<keyword evidence="8" id="KW-0482">Metalloprotease</keyword>
<dbReference type="Proteomes" id="UP000885704">
    <property type="component" value="Unassembled WGS sequence"/>
</dbReference>
<proteinExistence type="inferred from homology"/>
<keyword evidence="5" id="KW-0732">Signal</keyword>
<evidence type="ECO:0000256" key="2">
    <source>
        <dbReference type="ARBA" id="ARBA00004776"/>
    </source>
</evidence>
<dbReference type="AlphaFoldDB" id="A0A7V1BDX7"/>
<keyword evidence="7" id="KW-0862">Zinc</keyword>
<reference evidence="12" key="1">
    <citation type="journal article" date="2020" name="mSystems">
        <title>Genome- and Community-Level Interaction Insights into Carbon Utilization and Element Cycling Functions of Hydrothermarchaeota in Hydrothermal Sediment.</title>
        <authorList>
            <person name="Zhou Z."/>
            <person name="Liu Y."/>
            <person name="Xu W."/>
            <person name="Pan J."/>
            <person name="Luo Z.H."/>
            <person name="Li M."/>
        </authorList>
    </citation>
    <scope>NUCLEOTIDE SEQUENCE [LARGE SCALE GENOMIC DNA]</scope>
    <source>
        <strain evidence="12">HyVt-323</strain>
    </source>
</reference>
<evidence type="ECO:0000256" key="9">
    <source>
        <dbReference type="ARBA" id="ARBA00023316"/>
    </source>
</evidence>
<keyword evidence="3" id="KW-0645">Protease</keyword>
<sequence>MHSLSPEKSSMPVAKNENNMVWVRHKNGESRMRLNRRDLLLGASAAGASCALPGTAFAKKASRIDTLKPIINPELRMWNANTNERLSSVFWRDGNFDVQELRRIDWFMRDWRQAEVKPCSRDLLWSLAAISEAAIRDGHSGEIRFLSGYRSRKTNNYLREIGRNAARNSLHIEAKAVDFSFPGIPVEPIFKYAKWLEVGGCGHYPGSFVHMDTGIVREWIGS</sequence>
<keyword evidence="6" id="KW-0378">Hydrolase</keyword>
<evidence type="ECO:0000256" key="7">
    <source>
        <dbReference type="ARBA" id="ARBA00022833"/>
    </source>
</evidence>
<comment type="similarity">
    <text evidence="10">Belongs to the peptidase M15 family.</text>
</comment>
<dbReference type="InterPro" id="IPR010275">
    <property type="entry name" value="MepK"/>
</dbReference>
<dbReference type="Pfam" id="PF05951">
    <property type="entry name" value="Peptidase_M15_2"/>
    <property type="match status" value="1"/>
</dbReference>
<evidence type="ECO:0000256" key="1">
    <source>
        <dbReference type="ARBA" id="ARBA00001947"/>
    </source>
</evidence>
<comment type="pathway">
    <text evidence="2">Cell wall biogenesis; cell wall polysaccharide biosynthesis.</text>
</comment>
<gene>
    <name evidence="12" type="ORF">ENH63_06815</name>
</gene>
<dbReference type="GO" id="GO:0046872">
    <property type="term" value="F:metal ion binding"/>
    <property type="evidence" value="ECO:0007669"/>
    <property type="project" value="UniProtKB-KW"/>
</dbReference>
<comment type="caution">
    <text evidence="12">The sequence shown here is derived from an EMBL/GenBank/DDBJ whole genome shotgun (WGS) entry which is preliminary data.</text>
</comment>
<dbReference type="GO" id="GO:0071555">
    <property type="term" value="P:cell wall organization"/>
    <property type="evidence" value="ECO:0007669"/>
    <property type="project" value="UniProtKB-KW"/>
</dbReference>
<evidence type="ECO:0000256" key="10">
    <source>
        <dbReference type="ARBA" id="ARBA00093448"/>
    </source>
</evidence>
<comment type="cofactor">
    <cofactor evidence="1">
        <name>Zn(2+)</name>
        <dbReference type="ChEBI" id="CHEBI:29105"/>
    </cofactor>
</comment>
<dbReference type="PROSITE" id="PS51318">
    <property type="entry name" value="TAT"/>
    <property type="match status" value="1"/>
</dbReference>
<evidence type="ECO:0000256" key="6">
    <source>
        <dbReference type="ARBA" id="ARBA00022801"/>
    </source>
</evidence>
<evidence type="ECO:0000256" key="3">
    <source>
        <dbReference type="ARBA" id="ARBA00022670"/>
    </source>
</evidence>
<organism evidence="12">
    <name type="scientific">Sulfitobacter litoralis</name>
    <dbReference type="NCBI Taxonomy" id="335975"/>
    <lineage>
        <taxon>Bacteria</taxon>
        <taxon>Pseudomonadati</taxon>
        <taxon>Pseudomonadota</taxon>
        <taxon>Alphaproteobacteria</taxon>
        <taxon>Rhodobacterales</taxon>
        <taxon>Roseobacteraceae</taxon>
        <taxon>Sulfitobacter</taxon>
    </lineage>
</organism>
<dbReference type="InterPro" id="IPR006311">
    <property type="entry name" value="TAT_signal"/>
</dbReference>
<dbReference type="GO" id="GO:0006508">
    <property type="term" value="P:proteolysis"/>
    <property type="evidence" value="ECO:0007669"/>
    <property type="project" value="UniProtKB-KW"/>
</dbReference>
<evidence type="ECO:0000256" key="4">
    <source>
        <dbReference type="ARBA" id="ARBA00022723"/>
    </source>
</evidence>
<dbReference type="InterPro" id="IPR009045">
    <property type="entry name" value="Zn_M74/Hedgehog-like"/>
</dbReference>
<dbReference type="PANTHER" id="PTHR37425">
    <property type="match status" value="1"/>
</dbReference>
<evidence type="ECO:0000256" key="8">
    <source>
        <dbReference type="ARBA" id="ARBA00023049"/>
    </source>
</evidence>
<evidence type="ECO:0000256" key="11">
    <source>
        <dbReference type="ARBA" id="ARBA00093666"/>
    </source>
</evidence>
<dbReference type="SUPFAM" id="SSF55166">
    <property type="entry name" value="Hedgehog/DD-peptidase"/>
    <property type="match status" value="1"/>
</dbReference>
<evidence type="ECO:0000256" key="5">
    <source>
        <dbReference type="ARBA" id="ARBA00022729"/>
    </source>
</evidence>
<evidence type="ECO:0000313" key="12">
    <source>
        <dbReference type="EMBL" id="HDZ51492.1"/>
    </source>
</evidence>
<dbReference type="EMBL" id="DRFN01000017">
    <property type="protein sequence ID" value="HDZ51492.1"/>
    <property type="molecule type" value="Genomic_DNA"/>
</dbReference>
<dbReference type="GO" id="GO:0008237">
    <property type="term" value="F:metallopeptidase activity"/>
    <property type="evidence" value="ECO:0007669"/>
    <property type="project" value="UniProtKB-KW"/>
</dbReference>
<protein>
    <recommendedName>
        <fullName evidence="11">Murein endopeptidase K</fullName>
    </recommendedName>
</protein>
<name>A0A7V1BDX7_9RHOB</name>
<dbReference type="Gene3D" id="3.30.1380.10">
    <property type="match status" value="1"/>
</dbReference>
<keyword evidence="4" id="KW-0479">Metal-binding</keyword>
<accession>A0A7V1BDX7</accession>